<evidence type="ECO:0000313" key="6">
    <source>
        <dbReference type="EMBL" id="GAA5153072.1"/>
    </source>
</evidence>
<comment type="caution">
    <text evidence="6">The sequence shown here is derived from an EMBL/GenBank/DDBJ whole genome shotgun (WGS) entry which is preliminary data.</text>
</comment>
<dbReference type="Proteomes" id="UP001428817">
    <property type="component" value="Unassembled WGS sequence"/>
</dbReference>
<dbReference type="InterPro" id="IPR002747">
    <property type="entry name" value="SAM_OH_AdoTrfase"/>
</dbReference>
<dbReference type="InterPro" id="IPR046470">
    <property type="entry name" value="SAM_HAT_C"/>
</dbReference>
<feature type="region of interest" description="Disordered" evidence="3">
    <location>
        <begin position="273"/>
        <end position="298"/>
    </location>
</feature>
<comment type="similarity">
    <text evidence="2">Belongs to the SAM hydrolase / SAM-dependent halogenase family.</text>
</comment>
<dbReference type="InterPro" id="IPR046469">
    <property type="entry name" value="SAM_HAT_N"/>
</dbReference>
<keyword evidence="1" id="KW-0949">S-adenosyl-L-methionine</keyword>
<organism evidence="6 7">
    <name type="scientific">Pseudonocardia eucalypti</name>
    <dbReference type="NCBI Taxonomy" id="648755"/>
    <lineage>
        <taxon>Bacteria</taxon>
        <taxon>Bacillati</taxon>
        <taxon>Actinomycetota</taxon>
        <taxon>Actinomycetes</taxon>
        <taxon>Pseudonocardiales</taxon>
        <taxon>Pseudonocardiaceae</taxon>
        <taxon>Pseudonocardia</taxon>
    </lineage>
</organism>
<dbReference type="Gene3D" id="2.40.30.90">
    <property type="entry name" value="Bacterial fluorinating enzyme like"/>
    <property type="match status" value="1"/>
</dbReference>
<evidence type="ECO:0000256" key="2">
    <source>
        <dbReference type="ARBA" id="ARBA00024035"/>
    </source>
</evidence>
<keyword evidence="7" id="KW-1185">Reference proteome</keyword>
<gene>
    <name evidence="6" type="ORF">GCM10023321_22800</name>
</gene>
<proteinExistence type="inferred from homology"/>
<feature type="domain" description="S-adenosyl-l-methionine hydroxide adenosyltransferase C-terminal" evidence="5">
    <location>
        <begin position="178"/>
        <end position="267"/>
    </location>
</feature>
<dbReference type="Pfam" id="PF01887">
    <property type="entry name" value="SAM_HAT_N"/>
    <property type="match status" value="1"/>
</dbReference>
<dbReference type="Pfam" id="PF20257">
    <property type="entry name" value="SAM_HAT_C"/>
    <property type="match status" value="1"/>
</dbReference>
<protein>
    <submittedName>
        <fullName evidence="6">SAM-dependent chlorinase/fluorinase</fullName>
    </submittedName>
</protein>
<dbReference type="EMBL" id="BAABJP010000008">
    <property type="protein sequence ID" value="GAA5153072.1"/>
    <property type="molecule type" value="Genomic_DNA"/>
</dbReference>
<evidence type="ECO:0000259" key="4">
    <source>
        <dbReference type="Pfam" id="PF01887"/>
    </source>
</evidence>
<dbReference type="PANTHER" id="PTHR35092:SF1">
    <property type="entry name" value="CHLORINASE MJ1651"/>
    <property type="match status" value="1"/>
</dbReference>
<evidence type="ECO:0000256" key="1">
    <source>
        <dbReference type="ARBA" id="ARBA00022691"/>
    </source>
</evidence>
<sequence>MNAPPWVTVTTDYGTRDGFVAAVHGVIARIAAAARVLDVTHEIPPGDVRWASVVLADTAPYLPVGVHVAVVDPGVGTSRRAVAVVAPAGVLIGPDNGLLIEPAEALGGVVAAYELADPAYRLPTVSRTFHGRDIFAPAAAHLANGVDPRRLGPELDPVGLVRLPEPVSAVSAGRVRAEVLGADRFGNLTLSARARDLAAAGLATGASATLSWLSGEGDQTAEAVVAATFADAGAGGLVVLPDSAGRVAVARRDGSAVELLGVGRGVELTIAAGGRGHKRSSRSSEGPVEQRGAGSTPG</sequence>
<dbReference type="Gene3D" id="3.40.50.10790">
    <property type="entry name" value="S-adenosyl-l-methionine hydroxide adenosyltransferase, N-terminal"/>
    <property type="match status" value="1"/>
</dbReference>
<evidence type="ECO:0000259" key="5">
    <source>
        <dbReference type="Pfam" id="PF20257"/>
    </source>
</evidence>
<reference evidence="7" key="1">
    <citation type="journal article" date="2019" name="Int. J. Syst. Evol. Microbiol.">
        <title>The Global Catalogue of Microorganisms (GCM) 10K type strain sequencing project: providing services to taxonomists for standard genome sequencing and annotation.</title>
        <authorList>
            <consortium name="The Broad Institute Genomics Platform"/>
            <consortium name="The Broad Institute Genome Sequencing Center for Infectious Disease"/>
            <person name="Wu L."/>
            <person name="Ma J."/>
        </authorList>
    </citation>
    <scope>NUCLEOTIDE SEQUENCE [LARGE SCALE GENOMIC DNA]</scope>
    <source>
        <strain evidence="7">JCM 18303</strain>
    </source>
</reference>
<evidence type="ECO:0000313" key="7">
    <source>
        <dbReference type="Proteomes" id="UP001428817"/>
    </source>
</evidence>
<name>A0ABP9Q2P0_9PSEU</name>
<dbReference type="SUPFAM" id="SSF101852">
    <property type="entry name" value="Bacterial fluorinating enzyme, C-terminal domain"/>
    <property type="match status" value="1"/>
</dbReference>
<accession>A0ABP9Q2P0</accession>
<dbReference type="RefSeq" id="WP_185061920.1">
    <property type="nucleotide sequence ID" value="NZ_BAABJP010000008.1"/>
</dbReference>
<dbReference type="PANTHER" id="PTHR35092">
    <property type="entry name" value="CHLORINASE MJ1651"/>
    <property type="match status" value="1"/>
</dbReference>
<dbReference type="SUPFAM" id="SSF102522">
    <property type="entry name" value="Bacterial fluorinating enzyme, N-terminal domain"/>
    <property type="match status" value="1"/>
</dbReference>
<dbReference type="InterPro" id="IPR023228">
    <property type="entry name" value="SAM_OH_AdoTrfase_N_sf"/>
</dbReference>
<evidence type="ECO:0000256" key="3">
    <source>
        <dbReference type="SAM" id="MobiDB-lite"/>
    </source>
</evidence>
<feature type="domain" description="S-adenosyl-l-methionine hydroxide adenosyltransferase N-terminal" evidence="4">
    <location>
        <begin position="7"/>
        <end position="152"/>
    </location>
</feature>
<dbReference type="PIRSF" id="PIRSF006779">
    <property type="entry name" value="UCP006779"/>
    <property type="match status" value="1"/>
</dbReference>
<dbReference type="InterPro" id="IPR023227">
    <property type="entry name" value="SAM_OH_AdoTrfase_C_sf"/>
</dbReference>